<dbReference type="SMART" id="SM00729">
    <property type="entry name" value="Elp3"/>
    <property type="match status" value="1"/>
</dbReference>
<accession>A0A931A7C8</accession>
<name>A0A931A7C8_9ACTN</name>
<dbReference type="EMBL" id="JADOGI010000005">
    <property type="protein sequence ID" value="MBF8184769.1"/>
    <property type="molecule type" value="Genomic_DNA"/>
</dbReference>
<organism evidence="3 4">
    <name type="scientific">Nonomuraea cypriaca</name>
    <dbReference type="NCBI Taxonomy" id="1187855"/>
    <lineage>
        <taxon>Bacteria</taxon>
        <taxon>Bacillati</taxon>
        <taxon>Actinomycetota</taxon>
        <taxon>Actinomycetes</taxon>
        <taxon>Streptosporangiales</taxon>
        <taxon>Streptosporangiaceae</taxon>
        <taxon>Nonomuraea</taxon>
    </lineage>
</organism>
<dbReference type="AlphaFoldDB" id="A0A931A7C8"/>
<reference evidence="3" key="1">
    <citation type="submission" date="2020-11" db="EMBL/GenBank/DDBJ databases">
        <title>Whole-genome analyses of Nonomuraea sp. K274.</title>
        <authorList>
            <person name="Veyisoglu A."/>
        </authorList>
    </citation>
    <scope>NUCLEOTIDE SEQUENCE</scope>
    <source>
        <strain evidence="3">K274</strain>
    </source>
</reference>
<feature type="domain" description="Radical SAM core" evidence="2">
    <location>
        <begin position="37"/>
        <end position="282"/>
    </location>
</feature>
<dbReference type="Gene3D" id="3.30.750.200">
    <property type="match status" value="1"/>
</dbReference>
<dbReference type="GO" id="GO:0006779">
    <property type="term" value="P:porphyrin-containing compound biosynthetic process"/>
    <property type="evidence" value="ECO:0007669"/>
    <property type="project" value="TreeGrafter"/>
</dbReference>
<evidence type="ECO:0000313" key="3">
    <source>
        <dbReference type="EMBL" id="MBF8184769.1"/>
    </source>
</evidence>
<protein>
    <recommendedName>
        <fullName evidence="1">Heme chaperone HemW</fullName>
    </recommendedName>
</protein>
<dbReference type="PANTHER" id="PTHR13932:SF5">
    <property type="entry name" value="RADICAL S-ADENOSYL METHIONINE DOMAIN-CONTAINING PROTEIN 1, MITOCHONDRIAL"/>
    <property type="match status" value="1"/>
</dbReference>
<proteinExistence type="predicted"/>
<dbReference type="InterPro" id="IPR034505">
    <property type="entry name" value="Coproporphyrinogen-III_oxidase"/>
</dbReference>
<gene>
    <name evidence="3" type="ORF">ITP53_03225</name>
</gene>
<sequence>MTSVLPKKHDPLFTLFPPQLSANTAGHGFAHDRLALDEAGRDYVLYLAIPFCRVRCHACPYFNELLSPRDPLDKEERYVSALLEDLRQWASYTRFRTGRLRAIYLGGGTGSIFSTANIKRIVDTIFALFPVAHDYELTLEGNAHDYNKTKLDFVADSQVTRVSLGVQSFDPYILKTIGSPHAADESTRVISELGARGFHNVQLDMMYNLPGQDRETWQRDLNRLDALNISHFTIYLYRIHQNSPQHRFIQIGKVPAILPKESENVRQMYDDVIDAAASMGFQNYMFDYFAKPGYQSEYNNWSLRNASSESLGVGPGAYGYINNHRYATGRNVENYIAAVHRGEHVITGVSEPVSLQAQKERFIINLLQYFVVDLAHYRSAFGTDLTADFASEIEVMSKRGLATLDEEKLTLTLLGKEWHRQRVAYQRTNSGINRELSRNGAPPS</sequence>
<dbReference type="GO" id="GO:0005737">
    <property type="term" value="C:cytoplasm"/>
    <property type="evidence" value="ECO:0007669"/>
    <property type="project" value="TreeGrafter"/>
</dbReference>
<dbReference type="InterPro" id="IPR007197">
    <property type="entry name" value="rSAM"/>
</dbReference>
<dbReference type="SFLD" id="SFLDS00029">
    <property type="entry name" value="Radical_SAM"/>
    <property type="match status" value="1"/>
</dbReference>
<dbReference type="PROSITE" id="PS51918">
    <property type="entry name" value="RADICAL_SAM"/>
    <property type="match status" value="1"/>
</dbReference>
<dbReference type="RefSeq" id="WP_195893753.1">
    <property type="nucleotide sequence ID" value="NZ_JADOGI010000005.1"/>
</dbReference>
<evidence type="ECO:0000256" key="1">
    <source>
        <dbReference type="ARBA" id="ARBA00017228"/>
    </source>
</evidence>
<dbReference type="InterPro" id="IPR006638">
    <property type="entry name" value="Elp3/MiaA/NifB-like_rSAM"/>
</dbReference>
<dbReference type="CDD" id="cd01335">
    <property type="entry name" value="Radical_SAM"/>
    <property type="match status" value="1"/>
</dbReference>
<dbReference type="Proteomes" id="UP000605361">
    <property type="component" value="Unassembled WGS sequence"/>
</dbReference>
<dbReference type="GO" id="GO:0003824">
    <property type="term" value="F:catalytic activity"/>
    <property type="evidence" value="ECO:0007669"/>
    <property type="project" value="InterPro"/>
</dbReference>
<dbReference type="GO" id="GO:0051539">
    <property type="term" value="F:4 iron, 4 sulfur cluster binding"/>
    <property type="evidence" value="ECO:0007669"/>
    <property type="project" value="TreeGrafter"/>
</dbReference>
<dbReference type="InterPro" id="IPR058240">
    <property type="entry name" value="rSAM_sf"/>
</dbReference>
<dbReference type="SUPFAM" id="SSF102114">
    <property type="entry name" value="Radical SAM enzymes"/>
    <property type="match status" value="1"/>
</dbReference>
<dbReference type="SFLD" id="SFLDG01065">
    <property type="entry name" value="anaerobic_coproporphyrinogen-I"/>
    <property type="match status" value="1"/>
</dbReference>
<evidence type="ECO:0000259" key="2">
    <source>
        <dbReference type="PROSITE" id="PS51918"/>
    </source>
</evidence>
<dbReference type="Pfam" id="PF04055">
    <property type="entry name" value="Radical_SAM"/>
    <property type="match status" value="1"/>
</dbReference>
<evidence type="ECO:0000313" key="4">
    <source>
        <dbReference type="Proteomes" id="UP000605361"/>
    </source>
</evidence>
<comment type="caution">
    <text evidence="3">The sequence shown here is derived from an EMBL/GenBank/DDBJ whole genome shotgun (WGS) entry which is preliminary data.</text>
</comment>
<dbReference type="PANTHER" id="PTHR13932">
    <property type="entry name" value="COPROPORPHYRINIGEN III OXIDASE"/>
    <property type="match status" value="1"/>
</dbReference>
<keyword evidence="4" id="KW-1185">Reference proteome</keyword>